<sequence length="71" mass="7719">MPVWRLGGRCAGLLNVRATTCVETVAATPKLGRRLLLGFAHSGLIGPNVLGLAQILFGLCKMDCFYYLFFS</sequence>
<dbReference type="AlphaFoldDB" id="A0A5D2J6R3"/>
<accession>A0A5D2J6R3</accession>
<keyword evidence="2" id="KW-1185">Reference proteome</keyword>
<evidence type="ECO:0000313" key="1">
    <source>
        <dbReference type="EMBL" id="TYH50420.1"/>
    </source>
</evidence>
<gene>
    <name evidence="1" type="ORF">ES332_D10G204900v1</name>
</gene>
<reference evidence="1 2" key="1">
    <citation type="submission" date="2019-07" db="EMBL/GenBank/DDBJ databases">
        <title>WGS assembly of Gossypium tomentosum.</title>
        <authorList>
            <person name="Chen Z.J."/>
            <person name="Sreedasyam A."/>
            <person name="Ando A."/>
            <person name="Song Q."/>
            <person name="De L."/>
            <person name="Hulse-Kemp A."/>
            <person name="Ding M."/>
            <person name="Ye W."/>
            <person name="Kirkbride R."/>
            <person name="Jenkins J."/>
            <person name="Plott C."/>
            <person name="Lovell J."/>
            <person name="Lin Y.-M."/>
            <person name="Vaughn R."/>
            <person name="Liu B."/>
            <person name="Li W."/>
            <person name="Simpson S."/>
            <person name="Scheffler B."/>
            <person name="Saski C."/>
            <person name="Grover C."/>
            <person name="Hu G."/>
            <person name="Conover J."/>
            <person name="Carlson J."/>
            <person name="Shu S."/>
            <person name="Boston L."/>
            <person name="Williams M."/>
            <person name="Peterson D."/>
            <person name="Mcgee K."/>
            <person name="Jones D."/>
            <person name="Wendel J."/>
            <person name="Stelly D."/>
            <person name="Grimwood J."/>
            <person name="Schmutz J."/>
        </authorList>
    </citation>
    <scope>NUCLEOTIDE SEQUENCE [LARGE SCALE GENOMIC DNA]</scope>
    <source>
        <strain evidence="1">7179.01</strain>
    </source>
</reference>
<proteinExistence type="predicted"/>
<protein>
    <submittedName>
        <fullName evidence="1">Uncharacterized protein</fullName>
    </submittedName>
</protein>
<dbReference type="Proteomes" id="UP000322667">
    <property type="component" value="Chromosome D10"/>
</dbReference>
<evidence type="ECO:0000313" key="2">
    <source>
        <dbReference type="Proteomes" id="UP000322667"/>
    </source>
</evidence>
<name>A0A5D2J6R3_GOSTO</name>
<dbReference type="EMBL" id="CM017632">
    <property type="protein sequence ID" value="TYH50420.1"/>
    <property type="molecule type" value="Genomic_DNA"/>
</dbReference>
<organism evidence="1 2">
    <name type="scientific">Gossypium tomentosum</name>
    <name type="common">Hawaiian cotton</name>
    <name type="synonym">Gossypium sandvicense</name>
    <dbReference type="NCBI Taxonomy" id="34277"/>
    <lineage>
        <taxon>Eukaryota</taxon>
        <taxon>Viridiplantae</taxon>
        <taxon>Streptophyta</taxon>
        <taxon>Embryophyta</taxon>
        <taxon>Tracheophyta</taxon>
        <taxon>Spermatophyta</taxon>
        <taxon>Magnoliopsida</taxon>
        <taxon>eudicotyledons</taxon>
        <taxon>Gunneridae</taxon>
        <taxon>Pentapetalae</taxon>
        <taxon>rosids</taxon>
        <taxon>malvids</taxon>
        <taxon>Malvales</taxon>
        <taxon>Malvaceae</taxon>
        <taxon>Malvoideae</taxon>
        <taxon>Gossypium</taxon>
    </lineage>
</organism>